<accession>A0ACC1IU51</accession>
<gene>
    <name evidence="1" type="primary">TIF3_1</name>
    <name evidence="1" type="ORF">LPJ66_001111</name>
</gene>
<organism evidence="1 2">
    <name type="scientific">Kickxella alabastrina</name>
    <dbReference type="NCBI Taxonomy" id="61397"/>
    <lineage>
        <taxon>Eukaryota</taxon>
        <taxon>Fungi</taxon>
        <taxon>Fungi incertae sedis</taxon>
        <taxon>Zoopagomycota</taxon>
        <taxon>Kickxellomycotina</taxon>
        <taxon>Kickxellomycetes</taxon>
        <taxon>Kickxellales</taxon>
        <taxon>Kickxellaceae</taxon>
        <taxon>Kickxella</taxon>
    </lineage>
</organism>
<dbReference type="Proteomes" id="UP001150581">
    <property type="component" value="Unassembled WGS sequence"/>
</dbReference>
<feature type="non-terminal residue" evidence="1">
    <location>
        <position position="393"/>
    </location>
</feature>
<keyword evidence="1" id="KW-0396">Initiation factor</keyword>
<comment type="caution">
    <text evidence="1">The sequence shown here is derived from an EMBL/GenBank/DDBJ whole genome shotgun (WGS) entry which is preliminary data.</text>
</comment>
<dbReference type="EMBL" id="JANBPG010000051">
    <property type="protein sequence ID" value="KAJ1900982.1"/>
    <property type="molecule type" value="Genomic_DNA"/>
</dbReference>
<protein>
    <submittedName>
        <fullName evidence="1">Eukaryotic translation initiation factor 4B</fullName>
    </submittedName>
</protein>
<reference evidence="1" key="1">
    <citation type="submission" date="2022-07" db="EMBL/GenBank/DDBJ databases">
        <title>Phylogenomic reconstructions and comparative analyses of Kickxellomycotina fungi.</title>
        <authorList>
            <person name="Reynolds N.K."/>
            <person name="Stajich J.E."/>
            <person name="Barry K."/>
            <person name="Grigoriev I.V."/>
            <person name="Crous P."/>
            <person name="Smith M.E."/>
        </authorList>
    </citation>
    <scope>NUCLEOTIDE SEQUENCE</scope>
    <source>
        <strain evidence="1">Benny 63K</strain>
    </source>
</reference>
<keyword evidence="2" id="KW-1185">Reference proteome</keyword>
<sequence>MSLVDFLGEGASTTSWADDEIYLPSAPMASTGASAADSSGYARRDYGGSSGIQSDRAAVDFPTSPPYTSFVGNLSFNADEAALRDFFAGLPVDSVRLIRDRENDKPKGYGYVQFADLESLKVAVGMDGRDLGGRPVRINVSEQRQDNARESAPTGPWRRPAGEDTATSPFASRSSSGFGRPQRDFAAASSAADSGDWRSSRPEPSATAYAAAPPPQVRERREFREPRESAEASAADAGDWRVNRPEPSATAYAAAPPPQVRERREFREPREPREPSAADAGDWRVNRPEPADIRTVFGNDRSPSATRTGRVRRDSPAGATAPAAADAAADDGADAAAAAVQGEEAGAWRKDKPTMPRDYQPARERSESREPRVQRKPREPREPVAESSWRVAR</sequence>
<keyword evidence="1" id="KW-0648">Protein biosynthesis</keyword>
<name>A0ACC1IU51_9FUNG</name>
<evidence type="ECO:0000313" key="2">
    <source>
        <dbReference type="Proteomes" id="UP001150581"/>
    </source>
</evidence>
<proteinExistence type="predicted"/>
<evidence type="ECO:0000313" key="1">
    <source>
        <dbReference type="EMBL" id="KAJ1900982.1"/>
    </source>
</evidence>